<dbReference type="EMBL" id="JAXIVS010000008">
    <property type="protein sequence ID" value="MDY7229526.1"/>
    <property type="molecule type" value="Genomic_DNA"/>
</dbReference>
<dbReference type="Proteomes" id="UP001291309">
    <property type="component" value="Unassembled WGS sequence"/>
</dbReference>
<comment type="caution">
    <text evidence="1">The sequence shown here is derived from an EMBL/GenBank/DDBJ whole genome shotgun (WGS) entry which is preliminary data.</text>
</comment>
<organism evidence="1 2">
    <name type="scientific">Hyalangium rubrum</name>
    <dbReference type="NCBI Taxonomy" id="3103134"/>
    <lineage>
        <taxon>Bacteria</taxon>
        <taxon>Pseudomonadati</taxon>
        <taxon>Myxococcota</taxon>
        <taxon>Myxococcia</taxon>
        <taxon>Myxococcales</taxon>
        <taxon>Cystobacterineae</taxon>
        <taxon>Archangiaceae</taxon>
        <taxon>Hyalangium</taxon>
    </lineage>
</organism>
<dbReference type="RefSeq" id="WP_321548247.1">
    <property type="nucleotide sequence ID" value="NZ_JAXIVS010000008.1"/>
</dbReference>
<sequence>MHERGEVPLFRLPVPSGPPRGTLDAWQRRDMLIALTHPGCDICQALHRALQAKAAEWRKEEIDTFTVVPKLRSGESLPPGALEDAEGRVSQELARAFGGPSGGARLAVANRFARLYAVVDIHSGPTEAVLREALEWMELAQLQCGECFAPLAWD</sequence>
<keyword evidence="2" id="KW-1185">Reference proteome</keyword>
<evidence type="ECO:0000313" key="1">
    <source>
        <dbReference type="EMBL" id="MDY7229526.1"/>
    </source>
</evidence>
<protein>
    <submittedName>
        <fullName evidence="1">Uncharacterized protein</fullName>
    </submittedName>
</protein>
<evidence type="ECO:0000313" key="2">
    <source>
        <dbReference type="Proteomes" id="UP001291309"/>
    </source>
</evidence>
<gene>
    <name evidence="1" type="ORF">SYV04_24245</name>
</gene>
<proteinExistence type="predicted"/>
<name>A0ABU5H8A7_9BACT</name>
<reference evidence="1 2" key="1">
    <citation type="submission" date="2023-12" db="EMBL/GenBank/DDBJ databases">
        <title>the genome sequence of Hyalangium sp. s54d21.</title>
        <authorList>
            <person name="Zhang X."/>
        </authorList>
    </citation>
    <scope>NUCLEOTIDE SEQUENCE [LARGE SCALE GENOMIC DNA]</scope>
    <source>
        <strain evidence="2">s54d21</strain>
    </source>
</reference>
<accession>A0ABU5H8A7</accession>